<dbReference type="Gene3D" id="3.60.20.40">
    <property type="match status" value="1"/>
</dbReference>
<dbReference type="PANTHER" id="PTHR43881">
    <property type="entry name" value="GAMMA-GLUTAMYLTRANSPEPTIDASE (AFU_ORTHOLOGUE AFUA_4G13580)"/>
    <property type="match status" value="1"/>
</dbReference>
<dbReference type="GO" id="GO:0016787">
    <property type="term" value="F:hydrolase activity"/>
    <property type="evidence" value="ECO:0007669"/>
    <property type="project" value="UniProtKB-KW"/>
</dbReference>
<dbReference type="Gene3D" id="1.10.246.130">
    <property type="match status" value="1"/>
</dbReference>
<proteinExistence type="predicted"/>
<gene>
    <name evidence="1" type="ORF">SAMN02745911_1553</name>
</gene>
<dbReference type="SUPFAM" id="SSF56235">
    <property type="entry name" value="N-terminal nucleophile aminohydrolases (Ntn hydrolases)"/>
    <property type="match status" value="1"/>
</dbReference>
<name>A0ABY1IEJ2_9HYPH</name>
<dbReference type="Proteomes" id="UP000184290">
    <property type="component" value="Unassembled WGS sequence"/>
</dbReference>
<keyword evidence="1" id="KW-0378">Hydrolase</keyword>
<evidence type="ECO:0000313" key="1">
    <source>
        <dbReference type="EMBL" id="SHJ06100.1"/>
    </source>
</evidence>
<evidence type="ECO:0000313" key="2">
    <source>
        <dbReference type="Proteomes" id="UP000184290"/>
    </source>
</evidence>
<dbReference type="InterPro" id="IPR043138">
    <property type="entry name" value="GGT_lsub"/>
</dbReference>
<dbReference type="PANTHER" id="PTHR43881:SF5">
    <property type="entry name" value="GAMMA-GLUTAMYLTRANSPEPTIDASE"/>
    <property type="match status" value="1"/>
</dbReference>
<dbReference type="InterPro" id="IPR029055">
    <property type="entry name" value="Ntn_hydrolases_N"/>
</dbReference>
<dbReference type="InterPro" id="IPR052896">
    <property type="entry name" value="GGT-like_enzyme"/>
</dbReference>
<reference evidence="1 2" key="1">
    <citation type="submission" date="2016-11" db="EMBL/GenBank/DDBJ databases">
        <authorList>
            <person name="Varghese N."/>
            <person name="Submissions S."/>
        </authorList>
    </citation>
    <scope>NUCLEOTIDE SEQUENCE [LARGE SCALE GENOMIC DNA]</scope>
    <source>
        <strain evidence="1 2">DSM 21988</strain>
    </source>
</reference>
<accession>A0ABY1IEJ2</accession>
<dbReference type="PRINTS" id="PR01210">
    <property type="entry name" value="GGTRANSPTASE"/>
</dbReference>
<sequence>MHTGGEAHSRRGMVTSPDLSASAAGRDVLAAGGTAVEAVVAAGAVLAVTYPHFCGLGGDAVWLLADGKGQRDCLLGIGQAAAELPAYPDGIPPRGPLSAITSACLVDSWDTALAFSRQAWGGTGTLADLLEPAVRLAEDGFPLTASQAWWRDYRAKDITNWPGFLSLFDADRAGMPFRQPQLAKTLRRIQRDGSRDFYEGALAADIARGLQAAGSPLRAADLAATRTRHAEPLSLDYRGTTLLAPPPPTQGVTTLAIMGILSRLDPGALTAGGPDHLHLLVEAVKRAFLDRRGIADPDAVAQRTDEWLSADRLDAHAASIDAGSAMAWPHRFQTGDTVFLAACDAQGRCASVLQSLYFDWGSGVVAGDTGILWQNRGAAFSTDTGDANRLRPGKRPFYTLNPGIGLKDGRPSLLYGTQGADGQPQTLSLVLSNMLDFGLSPAEALAAPRFLLGRTFSDTRDSLKLEVSAGEATIAQLSQRGHEVAPIPAFSPLAGQAGMIQIDGNGAMRGAHDPRSDGAAIGV</sequence>
<keyword evidence="2" id="KW-1185">Reference proteome</keyword>
<dbReference type="InterPro" id="IPR043137">
    <property type="entry name" value="GGT_ssub_C"/>
</dbReference>
<protein>
    <submittedName>
        <fullName evidence="1">Gamma-glutamyltranspeptidase / glutathione hydrolase</fullName>
    </submittedName>
</protein>
<comment type="caution">
    <text evidence="1">The sequence shown here is derived from an EMBL/GenBank/DDBJ whole genome shotgun (WGS) entry which is preliminary data.</text>
</comment>
<organism evidence="1 2">
    <name type="scientific">Aureimonas altamirensis DSM 21988</name>
    <dbReference type="NCBI Taxonomy" id="1121026"/>
    <lineage>
        <taxon>Bacteria</taxon>
        <taxon>Pseudomonadati</taxon>
        <taxon>Pseudomonadota</taxon>
        <taxon>Alphaproteobacteria</taxon>
        <taxon>Hyphomicrobiales</taxon>
        <taxon>Aurantimonadaceae</taxon>
        <taxon>Aureimonas</taxon>
    </lineage>
</organism>
<dbReference type="EMBL" id="FQZC01000002">
    <property type="protein sequence ID" value="SHJ06100.1"/>
    <property type="molecule type" value="Genomic_DNA"/>
</dbReference>
<dbReference type="Pfam" id="PF01019">
    <property type="entry name" value="G_glu_transpept"/>
    <property type="match status" value="1"/>
</dbReference>